<dbReference type="CDD" id="cd16321">
    <property type="entry name" value="MraZ_C"/>
    <property type="match status" value="1"/>
</dbReference>
<evidence type="ECO:0000256" key="5">
    <source>
        <dbReference type="ARBA" id="ARBA00023125"/>
    </source>
</evidence>
<dbReference type="Proteomes" id="UP000078287">
    <property type="component" value="Unassembled WGS sequence"/>
</dbReference>
<dbReference type="AlphaFoldDB" id="A0A178MEH8"/>
<name>A0A178MEH8_9CHLR</name>
<evidence type="ECO:0000256" key="6">
    <source>
        <dbReference type="ARBA" id="ARBA00023163"/>
    </source>
</evidence>
<dbReference type="GO" id="GO:0003700">
    <property type="term" value="F:DNA-binding transcription factor activity"/>
    <property type="evidence" value="ECO:0007669"/>
    <property type="project" value="UniProtKB-UniRule"/>
</dbReference>
<proteinExistence type="inferred from homology"/>
<protein>
    <recommendedName>
        <fullName evidence="1 7">Transcriptional regulator MraZ</fullName>
    </recommendedName>
</protein>
<evidence type="ECO:0000313" key="10">
    <source>
        <dbReference type="Proteomes" id="UP000078287"/>
    </source>
</evidence>
<feature type="domain" description="SpoVT-AbrB" evidence="8">
    <location>
        <begin position="5"/>
        <end position="47"/>
    </location>
</feature>
<dbReference type="GO" id="GO:0005737">
    <property type="term" value="C:cytoplasm"/>
    <property type="evidence" value="ECO:0007669"/>
    <property type="project" value="UniProtKB-UniRule"/>
</dbReference>
<dbReference type="PROSITE" id="PS51740">
    <property type="entry name" value="SPOVT_ABRB"/>
    <property type="match status" value="2"/>
</dbReference>
<dbReference type="CDD" id="cd16320">
    <property type="entry name" value="MraZ_N"/>
    <property type="match status" value="1"/>
</dbReference>
<organism evidence="9 10">
    <name type="scientific">Chloroflexus islandicus</name>
    <dbReference type="NCBI Taxonomy" id="1707952"/>
    <lineage>
        <taxon>Bacteria</taxon>
        <taxon>Bacillati</taxon>
        <taxon>Chloroflexota</taxon>
        <taxon>Chloroflexia</taxon>
        <taxon>Chloroflexales</taxon>
        <taxon>Chloroflexineae</taxon>
        <taxon>Chloroflexaceae</taxon>
        <taxon>Chloroflexus</taxon>
    </lineage>
</organism>
<comment type="subunit">
    <text evidence="7">Forms oligomers.</text>
</comment>
<keyword evidence="3" id="KW-0677">Repeat</keyword>
<dbReference type="EMBL" id="LWQS01000038">
    <property type="protein sequence ID" value="OAN47172.1"/>
    <property type="molecule type" value="Genomic_DNA"/>
</dbReference>
<evidence type="ECO:0000256" key="3">
    <source>
        <dbReference type="ARBA" id="ARBA00022737"/>
    </source>
</evidence>
<comment type="similarity">
    <text evidence="7">Belongs to the MraZ family.</text>
</comment>
<sequence>MLLGTWQVSLDEQGRLAIPAPIRPLFNASVVVTRGFERCLQLCPEPFWRGLAQRVSNLTLSGADERWLRRLLFADASALALDEQATIVISAPLRAYAGLDRTAVLVGMDQYLEVWTPERWQECESTITASAGRWSRHDWNVAVARNSAFSL</sequence>
<dbReference type="OrthoDB" id="157666at2"/>
<dbReference type="PANTHER" id="PTHR34701:SF1">
    <property type="entry name" value="TRANSCRIPTIONAL REGULATOR MRAZ"/>
    <property type="match status" value="1"/>
</dbReference>
<dbReference type="GO" id="GO:0000976">
    <property type="term" value="F:transcription cis-regulatory region binding"/>
    <property type="evidence" value="ECO:0007669"/>
    <property type="project" value="TreeGrafter"/>
</dbReference>
<keyword evidence="6 7" id="KW-0804">Transcription</keyword>
<dbReference type="InterPro" id="IPR038619">
    <property type="entry name" value="MraZ_sf"/>
</dbReference>
<keyword evidence="10" id="KW-1185">Reference proteome</keyword>
<comment type="subcellular location">
    <subcellularLocation>
        <location evidence="7">Cytoplasm</location>
        <location evidence="7">Nucleoid</location>
    </subcellularLocation>
</comment>
<dbReference type="GO" id="GO:0009295">
    <property type="term" value="C:nucleoid"/>
    <property type="evidence" value="ECO:0007669"/>
    <property type="project" value="UniProtKB-SubCell"/>
</dbReference>
<keyword evidence="4 7" id="KW-0805">Transcription regulation</keyword>
<dbReference type="InterPro" id="IPR007159">
    <property type="entry name" value="SpoVT-AbrB_dom"/>
</dbReference>
<evidence type="ECO:0000256" key="2">
    <source>
        <dbReference type="ARBA" id="ARBA00022490"/>
    </source>
</evidence>
<dbReference type="PANTHER" id="PTHR34701">
    <property type="entry name" value="TRANSCRIPTIONAL REGULATOR MRAZ"/>
    <property type="match status" value="1"/>
</dbReference>
<dbReference type="RefSeq" id="WP_066783910.1">
    <property type="nucleotide sequence ID" value="NZ_LWQS01000038.1"/>
</dbReference>
<evidence type="ECO:0000256" key="1">
    <source>
        <dbReference type="ARBA" id="ARBA00013860"/>
    </source>
</evidence>
<reference evidence="9 10" key="1">
    <citation type="submission" date="2016-04" db="EMBL/GenBank/DDBJ databases">
        <title>Chloroflexus islandicus sp. nov., a thermophilic filamentous anoxygenic phototrophic bacterium from geyser Strokkur (Iceland).</title>
        <authorList>
            <person name="Gaisin V.A."/>
            <person name="Kalashnikov A.M."/>
            <person name="Sukhacheva M.V."/>
            <person name="Grouzdev D.S."/>
            <person name="Ivanov T.M."/>
            <person name="Kuznetsov B."/>
            <person name="Gorlenko V.M."/>
        </authorList>
    </citation>
    <scope>NUCLEOTIDE SEQUENCE [LARGE SCALE GENOMIC DNA]</scope>
    <source>
        <strain evidence="10">isl-2</strain>
    </source>
</reference>
<evidence type="ECO:0000256" key="7">
    <source>
        <dbReference type="HAMAP-Rule" id="MF_01008"/>
    </source>
</evidence>
<keyword evidence="5 7" id="KW-0238">DNA-binding</keyword>
<evidence type="ECO:0000256" key="4">
    <source>
        <dbReference type="ARBA" id="ARBA00023015"/>
    </source>
</evidence>
<dbReference type="Gene3D" id="3.40.1550.20">
    <property type="entry name" value="Transcriptional regulator MraZ domain"/>
    <property type="match status" value="1"/>
</dbReference>
<evidence type="ECO:0000313" key="9">
    <source>
        <dbReference type="EMBL" id="OAN47172.1"/>
    </source>
</evidence>
<comment type="caution">
    <text evidence="9">The sequence shown here is derived from an EMBL/GenBank/DDBJ whole genome shotgun (WGS) entry which is preliminary data.</text>
</comment>
<dbReference type="InterPro" id="IPR035642">
    <property type="entry name" value="MraZ_N"/>
</dbReference>
<dbReference type="HAMAP" id="MF_01008">
    <property type="entry name" value="MraZ"/>
    <property type="match status" value="1"/>
</dbReference>
<dbReference type="InterPro" id="IPR020603">
    <property type="entry name" value="MraZ_dom"/>
</dbReference>
<feature type="domain" description="SpoVT-AbrB" evidence="8">
    <location>
        <begin position="76"/>
        <end position="119"/>
    </location>
</feature>
<dbReference type="GO" id="GO:2000143">
    <property type="term" value="P:negative regulation of DNA-templated transcription initiation"/>
    <property type="evidence" value="ECO:0007669"/>
    <property type="project" value="TreeGrafter"/>
</dbReference>
<evidence type="ECO:0000259" key="8">
    <source>
        <dbReference type="PROSITE" id="PS51740"/>
    </source>
</evidence>
<dbReference type="NCBIfam" id="TIGR00242">
    <property type="entry name" value="division/cell wall cluster transcriptional repressor MraZ"/>
    <property type="match status" value="1"/>
</dbReference>
<accession>A0A178MEH8</accession>
<dbReference type="SUPFAM" id="SSF89447">
    <property type="entry name" value="AbrB/MazE/MraZ-like"/>
    <property type="match status" value="1"/>
</dbReference>
<dbReference type="InterPro" id="IPR037914">
    <property type="entry name" value="SpoVT-AbrB_sf"/>
</dbReference>
<gene>
    <name evidence="7" type="primary">mraZ</name>
    <name evidence="9" type="ORF">A6A03_00040</name>
</gene>
<dbReference type="STRING" id="1707952.A6A03_00040"/>
<dbReference type="InterPro" id="IPR003444">
    <property type="entry name" value="MraZ"/>
</dbReference>
<keyword evidence="2 7" id="KW-0963">Cytoplasm</keyword>
<dbReference type="InterPro" id="IPR035644">
    <property type="entry name" value="MraZ_C"/>
</dbReference>
<dbReference type="Pfam" id="PF02381">
    <property type="entry name" value="MraZ"/>
    <property type="match status" value="2"/>
</dbReference>